<keyword evidence="12 15" id="KW-0408">Iron</keyword>
<comment type="cofactor">
    <cofactor evidence="1 15 16">
        <name>heme</name>
        <dbReference type="ChEBI" id="CHEBI:30413"/>
    </cofactor>
</comment>
<evidence type="ECO:0000256" key="14">
    <source>
        <dbReference type="ARBA" id="ARBA00049342"/>
    </source>
</evidence>
<comment type="caution">
    <text evidence="20">The sequence shown here is derived from an EMBL/GenBank/DDBJ whole genome shotgun (WGS) entry which is preliminary data.</text>
</comment>
<dbReference type="GO" id="GO:0070330">
    <property type="term" value="F:aromatase activity"/>
    <property type="evidence" value="ECO:0007669"/>
    <property type="project" value="UniProtKB-UniRule"/>
</dbReference>
<dbReference type="InterPro" id="IPR008254">
    <property type="entry name" value="Flavodoxin/NO_synth"/>
</dbReference>
<dbReference type="InterPro" id="IPR001094">
    <property type="entry name" value="Flavdoxin-like"/>
</dbReference>
<dbReference type="InterPro" id="IPR001128">
    <property type="entry name" value="Cyt_P450"/>
</dbReference>
<sequence>MVRGQIEKMGYIKTLKTKLGGHDGGQNGMKKPIEPMSKRVSQGKMKSVKDQNLVEIPKPKGLPVIGNLHNIDLDSPLFSLIELIEPLGPICQLTFGSELNIFVSSIELLNELCDESRFHKIVTAELEKLRYVVHDALFTARNEERNWEIAHRILMPVFGTIKIREMFPEMKDLAQQLCLKWARYGEEYVIDVTADFTRLTLDTLALCTMGFRFNSFHNGSVLHPFVDSMARTLKEASVQAALPGFIQSFRKRSWRRYEKDTALMRKLCRDIIEKRKAQTDTDSHDLLAALLGGRDPKTGEGLSDDSIIDNMLTFLIAGHETTSGLLSFALYYLLANPQTMEKARQEVDQVSQGAPIAVEHLSKLPYLNAVLKETLRLQPTAPGFILSADKDEIIGGKYLIPANVPIGVLLHMVHQDKAVYGEDAADFKPERMLDENFNKLPPNSWKPFGNGMRGCIGRAFATQEALLIVAMLLQNFTFEMADPGYKLKIKETLTVKPDDFRMRAKLRRGGTATEFQRELQSLGSVNVKTSSTPSSSVISAQAAGGDKKPLTILYGSNSGTCEALAYRLASDATLHGFHARKIAPLNAARDSLPKSEPVIILAASYDGLPSDNAEEFFDWLNTAEKDSLKGVSYAVFGCGHRDWVATFQRIPILIDDLLQKAGAERFADRGLADSAVMDLFVELEKWTADSVWPAISQKDGKVDSDGEGQLINSLLKVEFSEPRQLQQYSQLVEATVMESRSLTTPSAIGKKVHIEIQLPSGASYHPGDHLLVLPVNPMRDVKRVLSRFHLTWDTIVRASGNESVRIPVETAMTAHELLSSFFELAQPATPRDIRVLAAAAEDEATKKALDSLANTSYLEDIQEKKTSLLDLLERFPEIPIGFGTYLTLLPSLRLRTYSISSSPSWNSTRATLTLSVLDEPATTPGSERFLGVASNHLAGVTPGDLIHVATRPVKGIFQMPADLSKAPTIMIAAGAGLAPFRGFIQERAYQQQNGVQLAPAALFFGCRSSHDDLYRSELDAFESSGVVRVFRAYSREDVGSKSNTRKGYVQDSIQAEKDAFVQLWNAGAKIYVCGSVRMASQVKDLVANLVYTTGPMDAQKEFTPQEWFKRFEKTRYAAEIFT</sequence>
<evidence type="ECO:0000256" key="12">
    <source>
        <dbReference type="ARBA" id="ARBA00023004"/>
    </source>
</evidence>
<dbReference type="GO" id="GO:0003958">
    <property type="term" value="F:NADPH-hemoprotein reductase activity"/>
    <property type="evidence" value="ECO:0007669"/>
    <property type="project" value="UniProtKB-UniRule"/>
</dbReference>
<feature type="region of interest" description="Disordered" evidence="17">
    <location>
        <begin position="21"/>
        <end position="44"/>
    </location>
</feature>
<dbReference type="InterPro" id="IPR023173">
    <property type="entry name" value="NADPH_Cyt_P450_Rdtase_alpha"/>
</dbReference>
<dbReference type="RefSeq" id="XP_062752769.1">
    <property type="nucleotide sequence ID" value="XM_062903197.1"/>
</dbReference>
<comment type="catalytic activity">
    <reaction evidence="14 15">
        <text>2 oxidized [cytochrome P450] + NADPH = 2 reduced [cytochrome P450] + NADP(+) + H(+)</text>
        <dbReference type="Rhea" id="RHEA:24040"/>
        <dbReference type="Rhea" id="RHEA-COMP:14627"/>
        <dbReference type="Rhea" id="RHEA-COMP:14628"/>
        <dbReference type="ChEBI" id="CHEBI:15378"/>
        <dbReference type="ChEBI" id="CHEBI:55376"/>
        <dbReference type="ChEBI" id="CHEBI:57783"/>
        <dbReference type="ChEBI" id="CHEBI:58349"/>
        <dbReference type="ChEBI" id="CHEBI:60344"/>
        <dbReference type="EC" id="1.6.2.4"/>
    </reaction>
</comment>
<keyword evidence="21" id="KW-1185">Reference proteome</keyword>
<dbReference type="SUPFAM" id="SSF52343">
    <property type="entry name" value="Ferredoxin reductase-like, C-terminal NADP-linked domain"/>
    <property type="match status" value="1"/>
</dbReference>
<dbReference type="GO" id="GO:0020037">
    <property type="term" value="F:heme binding"/>
    <property type="evidence" value="ECO:0007669"/>
    <property type="project" value="UniProtKB-UniRule"/>
</dbReference>
<evidence type="ECO:0000256" key="7">
    <source>
        <dbReference type="ARBA" id="ARBA00022723"/>
    </source>
</evidence>
<dbReference type="PRINTS" id="PR00371">
    <property type="entry name" value="FPNCR"/>
</dbReference>
<dbReference type="Gene3D" id="1.20.990.10">
    <property type="entry name" value="NADPH-cytochrome p450 Reductase, Chain A, domain 3"/>
    <property type="match status" value="1"/>
</dbReference>
<dbReference type="SUPFAM" id="SSF63380">
    <property type="entry name" value="Riboflavin synthase domain-like"/>
    <property type="match status" value="1"/>
</dbReference>
<evidence type="ECO:0000256" key="2">
    <source>
        <dbReference type="ARBA" id="ARBA00010018"/>
    </source>
</evidence>
<dbReference type="Proteomes" id="UP001273209">
    <property type="component" value="Unassembled WGS sequence"/>
</dbReference>
<dbReference type="EC" id="1.14.14.1" evidence="15"/>
<evidence type="ECO:0000256" key="4">
    <source>
        <dbReference type="ARBA" id="ARBA00022617"/>
    </source>
</evidence>
<dbReference type="PRINTS" id="PR00369">
    <property type="entry name" value="FLAVODOXIN"/>
</dbReference>
<dbReference type="PANTHER" id="PTHR19384:SF127">
    <property type="entry name" value="BIFUNCTIONAL CYTOCHROME P450_NADPH--P450 REDUCTASE"/>
    <property type="match status" value="1"/>
</dbReference>
<feature type="binding site" description="axial binding residue" evidence="16">
    <location>
        <position position="455"/>
    </location>
    <ligand>
        <name>heme</name>
        <dbReference type="ChEBI" id="CHEBI:30413"/>
    </ligand>
    <ligandPart>
        <name>Fe</name>
        <dbReference type="ChEBI" id="CHEBI:18248"/>
    </ligandPart>
</feature>
<dbReference type="InterPro" id="IPR017927">
    <property type="entry name" value="FAD-bd_FR_type"/>
</dbReference>
<evidence type="ECO:0000256" key="16">
    <source>
        <dbReference type="PIRSR" id="PIRSR000209-1"/>
    </source>
</evidence>
<keyword evidence="4 15" id="KW-0349">Heme</keyword>
<feature type="domain" description="Flavodoxin-like" evidence="18">
    <location>
        <begin position="550"/>
        <end position="691"/>
    </location>
</feature>
<dbReference type="Gene3D" id="3.40.50.360">
    <property type="match status" value="1"/>
</dbReference>
<dbReference type="GO" id="GO:0010181">
    <property type="term" value="F:FMN binding"/>
    <property type="evidence" value="ECO:0007669"/>
    <property type="project" value="UniProtKB-UniRule"/>
</dbReference>
<accession>A0AAE1ICC7</accession>
<dbReference type="Pfam" id="PF00175">
    <property type="entry name" value="NAD_binding_1"/>
    <property type="match status" value="1"/>
</dbReference>
<keyword evidence="8 15" id="KW-0274">FAD</keyword>
<evidence type="ECO:0000256" key="17">
    <source>
        <dbReference type="SAM" id="MobiDB-lite"/>
    </source>
</evidence>
<name>A0AAE1ICC7_9HYPO</name>
<organism evidence="20 21">
    <name type="scientific">Trichoderma aggressivum f. europaeum</name>
    <dbReference type="NCBI Taxonomy" id="173218"/>
    <lineage>
        <taxon>Eukaryota</taxon>
        <taxon>Fungi</taxon>
        <taxon>Dikarya</taxon>
        <taxon>Ascomycota</taxon>
        <taxon>Pezizomycotina</taxon>
        <taxon>Sordariomycetes</taxon>
        <taxon>Hypocreomycetidae</taxon>
        <taxon>Hypocreales</taxon>
        <taxon>Hypocreaceae</taxon>
        <taxon>Trichoderma</taxon>
    </lineage>
</organism>
<keyword evidence="3 15" id="KW-0813">Transport</keyword>
<dbReference type="AlphaFoldDB" id="A0AAE1ICC7"/>
<dbReference type="InterPro" id="IPR003097">
    <property type="entry name" value="CysJ-like_FAD-binding"/>
</dbReference>
<proteinExistence type="inferred from homology"/>
<dbReference type="CDD" id="cd06206">
    <property type="entry name" value="bifunctional_CYPOR"/>
    <property type="match status" value="1"/>
</dbReference>
<evidence type="ECO:0000259" key="18">
    <source>
        <dbReference type="PROSITE" id="PS50902"/>
    </source>
</evidence>
<dbReference type="PANTHER" id="PTHR19384">
    <property type="entry name" value="NITRIC OXIDE SYNTHASE-RELATED"/>
    <property type="match status" value="1"/>
</dbReference>
<comment type="catalytic activity">
    <reaction evidence="15">
        <text>an organic molecule + reduced [NADPH--hemoprotein reductase] + O2 = an alcohol + oxidized [NADPH--hemoprotein reductase] + H2O + H(+)</text>
        <dbReference type="Rhea" id="RHEA:17149"/>
        <dbReference type="Rhea" id="RHEA-COMP:11964"/>
        <dbReference type="Rhea" id="RHEA-COMP:11965"/>
        <dbReference type="ChEBI" id="CHEBI:15377"/>
        <dbReference type="ChEBI" id="CHEBI:15378"/>
        <dbReference type="ChEBI" id="CHEBI:15379"/>
        <dbReference type="ChEBI" id="CHEBI:30879"/>
        <dbReference type="ChEBI" id="CHEBI:57618"/>
        <dbReference type="ChEBI" id="CHEBI:58210"/>
        <dbReference type="ChEBI" id="CHEBI:142491"/>
        <dbReference type="EC" id="1.14.14.1"/>
    </reaction>
</comment>
<evidence type="ECO:0000256" key="10">
    <source>
        <dbReference type="ARBA" id="ARBA00022982"/>
    </source>
</evidence>
<dbReference type="InterPro" id="IPR036396">
    <property type="entry name" value="Cyt_P450_sf"/>
</dbReference>
<dbReference type="Gene3D" id="3.40.50.80">
    <property type="entry name" value="Nucleotide-binding domain of ferredoxin-NADP reductase (FNR) module"/>
    <property type="match status" value="1"/>
</dbReference>
<dbReference type="PROSITE" id="PS50902">
    <property type="entry name" value="FLAVODOXIN_LIKE"/>
    <property type="match status" value="1"/>
</dbReference>
<dbReference type="InterPro" id="IPR017972">
    <property type="entry name" value="Cyt_P450_CS"/>
</dbReference>
<evidence type="ECO:0000256" key="5">
    <source>
        <dbReference type="ARBA" id="ARBA00022630"/>
    </source>
</evidence>
<keyword evidence="7 15" id="KW-0479">Metal-binding</keyword>
<dbReference type="InterPro" id="IPR017938">
    <property type="entry name" value="Riboflavin_synthase-like_b-brl"/>
</dbReference>
<evidence type="ECO:0000256" key="13">
    <source>
        <dbReference type="ARBA" id="ARBA00023033"/>
    </source>
</evidence>
<dbReference type="InterPro" id="IPR039261">
    <property type="entry name" value="FNR_nucleotide-bd"/>
</dbReference>
<keyword evidence="10 15" id="KW-0249">Electron transport</keyword>
<gene>
    <name evidence="20" type="ORF">Triagg1_8359</name>
</gene>
<dbReference type="GO" id="GO:0005506">
    <property type="term" value="F:iron ion binding"/>
    <property type="evidence" value="ECO:0007669"/>
    <property type="project" value="UniProtKB-UniRule"/>
</dbReference>
<dbReference type="InterPro" id="IPR023206">
    <property type="entry name" value="Bifunctional_P450_P450_red"/>
</dbReference>
<dbReference type="PROSITE" id="PS00086">
    <property type="entry name" value="CYTOCHROME_P450"/>
    <property type="match status" value="1"/>
</dbReference>
<dbReference type="Pfam" id="PF00067">
    <property type="entry name" value="p450"/>
    <property type="match status" value="1"/>
</dbReference>
<keyword evidence="5 15" id="KW-0285">Flavoprotein</keyword>
<keyword evidence="13 15" id="KW-0503">Monooxygenase</keyword>
<dbReference type="EMBL" id="JAWRVG010000040">
    <property type="protein sequence ID" value="KAK4066050.1"/>
    <property type="molecule type" value="Genomic_DNA"/>
</dbReference>
<dbReference type="GO" id="GO:0005829">
    <property type="term" value="C:cytosol"/>
    <property type="evidence" value="ECO:0007669"/>
    <property type="project" value="TreeGrafter"/>
</dbReference>
<dbReference type="PROSITE" id="PS51384">
    <property type="entry name" value="FAD_FR"/>
    <property type="match status" value="1"/>
</dbReference>
<evidence type="ECO:0000256" key="8">
    <source>
        <dbReference type="ARBA" id="ARBA00022827"/>
    </source>
</evidence>
<dbReference type="Pfam" id="PF00667">
    <property type="entry name" value="FAD_binding_1"/>
    <property type="match status" value="1"/>
</dbReference>
<dbReference type="GeneID" id="87923101"/>
<evidence type="ECO:0000313" key="20">
    <source>
        <dbReference type="EMBL" id="KAK4066050.1"/>
    </source>
</evidence>
<evidence type="ECO:0000259" key="19">
    <source>
        <dbReference type="PROSITE" id="PS51384"/>
    </source>
</evidence>
<dbReference type="SUPFAM" id="SSF48264">
    <property type="entry name" value="Cytochrome P450"/>
    <property type="match status" value="1"/>
</dbReference>
<dbReference type="InterPro" id="IPR001433">
    <property type="entry name" value="OxRdtase_FAD/NAD-bd"/>
</dbReference>
<evidence type="ECO:0000256" key="1">
    <source>
        <dbReference type="ARBA" id="ARBA00001971"/>
    </source>
</evidence>
<dbReference type="CDD" id="cd11068">
    <property type="entry name" value="CYP120A1"/>
    <property type="match status" value="1"/>
</dbReference>
<protein>
    <recommendedName>
        <fullName evidence="15">Bifunctional cytochrome P450/NADPH--P450 reductase</fullName>
    </recommendedName>
    <domain>
        <recommendedName>
            <fullName evidence="15">Cytochrome P450</fullName>
            <ecNumber evidence="15">1.14.14.1</ecNumber>
        </recommendedName>
    </domain>
    <domain>
        <recommendedName>
            <fullName evidence="15">NADPH--cytochrome P450 reductase</fullName>
            <ecNumber evidence="15">1.6.2.4</ecNumber>
        </recommendedName>
    </domain>
</protein>
<dbReference type="EC" id="1.6.2.4" evidence="15"/>
<evidence type="ECO:0000256" key="11">
    <source>
        <dbReference type="ARBA" id="ARBA00023002"/>
    </source>
</evidence>
<dbReference type="Pfam" id="PF00258">
    <property type="entry name" value="Flavodoxin_1"/>
    <property type="match status" value="1"/>
</dbReference>
<feature type="domain" description="FAD-binding FR-type" evidence="19">
    <location>
        <begin position="729"/>
        <end position="960"/>
    </location>
</feature>
<dbReference type="PIRSF" id="PIRSF000209">
    <property type="entry name" value="Bifunctional_P450_P450R"/>
    <property type="match status" value="1"/>
</dbReference>
<dbReference type="InterPro" id="IPR029039">
    <property type="entry name" value="Flavoprotein-like_sf"/>
</dbReference>
<keyword evidence="9 15" id="KW-0521">NADP</keyword>
<evidence type="ECO:0000313" key="21">
    <source>
        <dbReference type="Proteomes" id="UP001273209"/>
    </source>
</evidence>
<dbReference type="InterPro" id="IPR001709">
    <property type="entry name" value="Flavoprot_Pyr_Nucl_cyt_Rdtase"/>
</dbReference>
<evidence type="ECO:0000256" key="3">
    <source>
        <dbReference type="ARBA" id="ARBA00022448"/>
    </source>
</evidence>
<dbReference type="SUPFAM" id="SSF52218">
    <property type="entry name" value="Flavoproteins"/>
    <property type="match status" value="1"/>
</dbReference>
<dbReference type="Gene3D" id="1.10.630.10">
    <property type="entry name" value="Cytochrome P450"/>
    <property type="match status" value="1"/>
</dbReference>
<evidence type="ECO:0000256" key="15">
    <source>
        <dbReference type="PIRNR" id="PIRNR000209"/>
    </source>
</evidence>
<keyword evidence="11 15" id="KW-0560">Oxidoreductase</keyword>
<dbReference type="Gene3D" id="2.40.30.10">
    <property type="entry name" value="Translation factors"/>
    <property type="match status" value="1"/>
</dbReference>
<keyword evidence="6 15" id="KW-0288">FMN</keyword>
<evidence type="ECO:0000256" key="6">
    <source>
        <dbReference type="ARBA" id="ARBA00022643"/>
    </source>
</evidence>
<dbReference type="FunFam" id="1.10.630.10:FF:000040">
    <property type="entry name" value="Bifunctional cytochrome P450/NADPH--P450 reductase"/>
    <property type="match status" value="1"/>
</dbReference>
<reference evidence="20" key="1">
    <citation type="submission" date="2023-11" db="EMBL/GenBank/DDBJ databases">
        <title>The genome sequences of three competitors of mushroom-forming fungi.</title>
        <authorList>
            <person name="Beijen E."/>
            <person name="Ohm R.A."/>
        </authorList>
    </citation>
    <scope>NUCLEOTIDE SEQUENCE</scope>
    <source>
        <strain evidence="20">CBS 100526</strain>
    </source>
</reference>
<dbReference type="GO" id="GO:0050660">
    <property type="term" value="F:flavin adenine dinucleotide binding"/>
    <property type="evidence" value="ECO:0007669"/>
    <property type="project" value="TreeGrafter"/>
</dbReference>
<comment type="similarity">
    <text evidence="2 15">In the N-terminal section; belongs to the cytochrome P450 family.</text>
</comment>
<comment type="cofactor">
    <cofactor evidence="15">
        <name>FAD</name>
        <dbReference type="ChEBI" id="CHEBI:57692"/>
    </cofactor>
    <cofactor evidence="15">
        <name>FMN</name>
        <dbReference type="ChEBI" id="CHEBI:58210"/>
    </cofactor>
</comment>
<evidence type="ECO:0000256" key="9">
    <source>
        <dbReference type="ARBA" id="ARBA00022857"/>
    </source>
</evidence>